<accession>A0A6P8HK46</accession>
<dbReference type="RefSeq" id="XP_031556749.1">
    <property type="nucleotide sequence ID" value="XM_031700889.1"/>
</dbReference>
<sequence length="307" mass="35898">MRGHRLGSTDITKFYTQTSTVKKELKETRRASKVKPQPVVKPSKMASEVSPRVLRQQQAPKTELDYEIERLKAEIQQEKQMKDMLEESSEDLEKTIGEMQEKSETAGEEDNEWKTRFETQQQMNNQLEKQILLLRDKLEQMKIPSRDGKPGNKLKTYNGLSDTEIRKLMRQMERDKLTLEGQLRDLEWRLDNESKAYHKINEERKQYITELNQANAVIDNTKNPSLSDFCHSEHFKFYSSFCILHFYRHIIKSMKRGNNTLLSLIRGSSIFGLPDNQRILDPKKGPVKKTAAVRKLPKLNSSEQSPR</sequence>
<feature type="compositionally biased region" description="Basic residues" evidence="2">
    <location>
        <begin position="285"/>
        <end position="297"/>
    </location>
</feature>
<feature type="region of interest" description="Disordered" evidence="2">
    <location>
        <begin position="282"/>
        <end position="307"/>
    </location>
</feature>
<feature type="coiled-coil region" evidence="1">
    <location>
        <begin position="61"/>
        <end position="137"/>
    </location>
</feature>
<reference evidence="4" key="1">
    <citation type="submission" date="2025-08" db="UniProtKB">
        <authorList>
            <consortium name="RefSeq"/>
        </authorList>
    </citation>
    <scope>IDENTIFICATION</scope>
    <source>
        <tissue evidence="4">Tentacle</tissue>
    </source>
</reference>
<keyword evidence="3" id="KW-1185">Reference proteome</keyword>
<keyword evidence="1" id="KW-0175">Coiled coil</keyword>
<dbReference type="PANTHER" id="PTHR28671">
    <property type="entry name" value="COILED-COIL DOMAIN-CONTAINING PROTEIN 169"/>
    <property type="match status" value="1"/>
</dbReference>
<evidence type="ECO:0000313" key="4">
    <source>
        <dbReference type="RefSeq" id="XP_031556749.1"/>
    </source>
</evidence>
<feature type="coiled-coil region" evidence="1">
    <location>
        <begin position="169"/>
        <end position="217"/>
    </location>
</feature>
<organism evidence="3 4">
    <name type="scientific">Actinia tenebrosa</name>
    <name type="common">Australian red waratah sea anemone</name>
    <dbReference type="NCBI Taxonomy" id="6105"/>
    <lineage>
        <taxon>Eukaryota</taxon>
        <taxon>Metazoa</taxon>
        <taxon>Cnidaria</taxon>
        <taxon>Anthozoa</taxon>
        <taxon>Hexacorallia</taxon>
        <taxon>Actiniaria</taxon>
        <taxon>Actiniidae</taxon>
        <taxon>Actinia</taxon>
    </lineage>
</organism>
<dbReference type="InParanoid" id="A0A6P8HK46"/>
<dbReference type="Pfam" id="PF15372">
    <property type="entry name" value="DUF4600"/>
    <property type="match status" value="1"/>
</dbReference>
<dbReference type="AlphaFoldDB" id="A0A6P8HK46"/>
<evidence type="ECO:0000313" key="3">
    <source>
        <dbReference type="Proteomes" id="UP000515163"/>
    </source>
</evidence>
<dbReference type="FunCoup" id="A0A6P8HK46">
    <property type="interactions" value="49"/>
</dbReference>
<evidence type="ECO:0000256" key="1">
    <source>
        <dbReference type="SAM" id="Coils"/>
    </source>
</evidence>
<dbReference type="KEGG" id="aten:116293460"/>
<protein>
    <submittedName>
        <fullName evidence="4">Coiled-coil domain-containing protein 169-like</fullName>
    </submittedName>
</protein>
<dbReference type="Proteomes" id="UP000515163">
    <property type="component" value="Unplaced"/>
</dbReference>
<feature type="region of interest" description="Disordered" evidence="2">
    <location>
        <begin position="22"/>
        <end position="61"/>
    </location>
</feature>
<proteinExistence type="predicted"/>
<name>A0A6P8HK46_ACTTE</name>
<dbReference type="PANTHER" id="PTHR28671:SF3">
    <property type="entry name" value="COILED-COIL DOMAIN-CONTAINING PROTEIN 169"/>
    <property type="match status" value="1"/>
</dbReference>
<gene>
    <name evidence="4" type="primary">LOC116293460</name>
</gene>
<dbReference type="InterPro" id="IPR028022">
    <property type="entry name" value="DUF4600"/>
</dbReference>
<dbReference type="GeneID" id="116293460"/>
<dbReference type="OrthoDB" id="6615663at2759"/>
<evidence type="ECO:0000256" key="2">
    <source>
        <dbReference type="SAM" id="MobiDB-lite"/>
    </source>
</evidence>